<dbReference type="EMBL" id="FZNY01000002">
    <property type="protein sequence ID" value="SNR70289.1"/>
    <property type="molecule type" value="Genomic_DNA"/>
</dbReference>
<dbReference type="AlphaFoldDB" id="A0A238YIR8"/>
<keyword evidence="2" id="KW-1185">Reference proteome</keyword>
<reference evidence="1 2" key="1">
    <citation type="submission" date="2017-06" db="EMBL/GenBank/DDBJ databases">
        <authorList>
            <person name="Kim H.J."/>
            <person name="Triplett B.A."/>
        </authorList>
    </citation>
    <scope>NUCLEOTIDE SEQUENCE [LARGE SCALE GENOMIC DNA]</scope>
    <source>
        <strain evidence="1 2">DSM 25597</strain>
    </source>
</reference>
<proteinExistence type="predicted"/>
<organism evidence="1 2">
    <name type="scientific">Dokdonia pacifica</name>
    <dbReference type="NCBI Taxonomy" id="1627892"/>
    <lineage>
        <taxon>Bacteria</taxon>
        <taxon>Pseudomonadati</taxon>
        <taxon>Bacteroidota</taxon>
        <taxon>Flavobacteriia</taxon>
        <taxon>Flavobacteriales</taxon>
        <taxon>Flavobacteriaceae</taxon>
        <taxon>Dokdonia</taxon>
    </lineage>
</organism>
<dbReference type="OrthoDB" id="9839948at2"/>
<dbReference type="Proteomes" id="UP000198379">
    <property type="component" value="Unassembled WGS sequence"/>
</dbReference>
<sequence length="133" mass="15254">MKHVIQITTALFLLVQTMGYSQVNTAETLSKNENASLKNDQIKEEVDHAQLQKFVGNYLLEEADFELEIVKEDDKMYIISPFSKDLLTQKNETTLREPTRGVDLELIADNNNALKFTQNGYETIIKKVRSKTD</sequence>
<evidence type="ECO:0000313" key="1">
    <source>
        <dbReference type="EMBL" id="SNR70289.1"/>
    </source>
</evidence>
<name>A0A238YIR8_9FLAO</name>
<dbReference type="RefSeq" id="WP_089370841.1">
    <property type="nucleotide sequence ID" value="NZ_BMEP01000001.1"/>
</dbReference>
<gene>
    <name evidence="1" type="ORF">SAMN06265376_10254</name>
</gene>
<accession>A0A238YIR8</accession>
<evidence type="ECO:0000313" key="2">
    <source>
        <dbReference type="Proteomes" id="UP000198379"/>
    </source>
</evidence>
<protein>
    <submittedName>
        <fullName evidence="1">Uncharacterized protein</fullName>
    </submittedName>
</protein>